<sequence length="102" mass="10222">MAYSSTNPVKKMLDIGFASGGSIYTYESTHIHSVVEGANFFAGCGYGSPGNSAVGMRVGDLVAAVCVATSGTSAITWHRVTSVSTSTGWGGGLHASVSAAST</sequence>
<reference evidence="1 2" key="1">
    <citation type="submission" date="2019-09" db="EMBL/GenBank/DDBJ databases">
        <authorList>
            <person name="Chandra G."/>
            <person name="Truman W A."/>
        </authorList>
    </citation>
    <scope>NUCLEOTIDE SEQUENCE [LARGE SCALE GENOMIC DNA]</scope>
    <source>
        <strain evidence="1">PS928</strain>
    </source>
</reference>
<name>A0A5E7U3Z9_PSEFL</name>
<organism evidence="1 2">
    <name type="scientific">Pseudomonas fluorescens</name>
    <dbReference type="NCBI Taxonomy" id="294"/>
    <lineage>
        <taxon>Bacteria</taxon>
        <taxon>Pseudomonadati</taxon>
        <taxon>Pseudomonadota</taxon>
        <taxon>Gammaproteobacteria</taxon>
        <taxon>Pseudomonadales</taxon>
        <taxon>Pseudomonadaceae</taxon>
        <taxon>Pseudomonas</taxon>
    </lineage>
</organism>
<proteinExistence type="predicted"/>
<dbReference type="OrthoDB" id="7027709at2"/>
<evidence type="ECO:0000313" key="2">
    <source>
        <dbReference type="Proteomes" id="UP000381378"/>
    </source>
</evidence>
<dbReference type="Proteomes" id="UP000381378">
    <property type="component" value="Unassembled WGS sequence"/>
</dbReference>
<dbReference type="EMBL" id="CABVJF010000010">
    <property type="protein sequence ID" value="VVQ05085.1"/>
    <property type="molecule type" value="Genomic_DNA"/>
</dbReference>
<evidence type="ECO:0000313" key="1">
    <source>
        <dbReference type="EMBL" id="VVQ05085.1"/>
    </source>
</evidence>
<protein>
    <submittedName>
        <fullName evidence="1">Uncharacterized protein</fullName>
    </submittedName>
</protein>
<gene>
    <name evidence="1" type="ORF">PS928_02965</name>
</gene>
<dbReference type="AlphaFoldDB" id="A0A5E7U3Z9"/>
<accession>A0A5E7U3Z9</accession>